<sequence>MDAIPLSQGDLRWIFPEVRDPGTVRGALSEADAQVRALARHLGLFPGGVGGGLEFHRVEGIVVAGLFGAAEAEGLAFTAELYFPRRCLWDLRWGPPWEVTAEVMAVCDQVRECGGHILAERAETFTTPLEAAGGLVEATAWLLERGITEPPASWRSRDGARCRGATP</sequence>
<dbReference type="AlphaFoldDB" id="A0A2I0SUW2"/>
<dbReference type="OrthoDB" id="4212258at2"/>
<organism evidence="1 2">
    <name type="scientific">Streptomyces populi</name>
    <dbReference type="NCBI Taxonomy" id="2058924"/>
    <lineage>
        <taxon>Bacteria</taxon>
        <taxon>Bacillati</taxon>
        <taxon>Actinomycetota</taxon>
        <taxon>Actinomycetes</taxon>
        <taxon>Kitasatosporales</taxon>
        <taxon>Streptomycetaceae</taxon>
        <taxon>Streptomyces</taxon>
    </lineage>
</organism>
<proteinExistence type="predicted"/>
<keyword evidence="2" id="KW-1185">Reference proteome</keyword>
<dbReference type="EMBL" id="PJOS01000008">
    <property type="protein sequence ID" value="PKT73727.1"/>
    <property type="molecule type" value="Genomic_DNA"/>
</dbReference>
<name>A0A2I0SUW2_9ACTN</name>
<dbReference type="RefSeq" id="WP_103548425.1">
    <property type="nucleotide sequence ID" value="NZ_JBHJSK010000002.1"/>
</dbReference>
<evidence type="ECO:0000313" key="2">
    <source>
        <dbReference type="Proteomes" id="UP000236178"/>
    </source>
</evidence>
<comment type="caution">
    <text evidence="1">The sequence shown here is derived from an EMBL/GenBank/DDBJ whole genome shotgun (WGS) entry which is preliminary data.</text>
</comment>
<dbReference type="Proteomes" id="UP000236178">
    <property type="component" value="Unassembled WGS sequence"/>
</dbReference>
<reference evidence="1 2" key="1">
    <citation type="submission" date="2017-12" db="EMBL/GenBank/DDBJ databases">
        <title>Streptomyces populusis sp. nov., a novel endophytic actinobacterium isolated from stems of Populus adenopoda Maxim.</title>
        <authorList>
            <person name="Wang Z."/>
        </authorList>
    </citation>
    <scope>NUCLEOTIDE SEQUENCE [LARGE SCALE GENOMIC DNA]</scope>
    <source>
        <strain evidence="1 2">A249</strain>
    </source>
</reference>
<accession>A0A2I0SUW2</accession>
<protein>
    <submittedName>
        <fullName evidence="1">Uncharacterized protein</fullName>
    </submittedName>
</protein>
<gene>
    <name evidence="1" type="ORF">CW362_06635</name>
</gene>
<evidence type="ECO:0000313" key="1">
    <source>
        <dbReference type="EMBL" id="PKT73727.1"/>
    </source>
</evidence>